<evidence type="ECO:0000313" key="1">
    <source>
        <dbReference type="EMBL" id="BBX31051.1"/>
    </source>
</evidence>
<dbReference type="EMBL" id="AP022567">
    <property type="protein sequence ID" value="BBX31051.1"/>
    <property type="molecule type" value="Genomic_DNA"/>
</dbReference>
<dbReference type="Proteomes" id="UP000465622">
    <property type="component" value="Chromosome"/>
</dbReference>
<evidence type="ECO:0000313" key="2">
    <source>
        <dbReference type="Proteomes" id="UP000465622"/>
    </source>
</evidence>
<evidence type="ECO:0008006" key="3">
    <source>
        <dbReference type="Google" id="ProtNLM"/>
    </source>
</evidence>
<keyword evidence="2" id="KW-1185">Reference proteome</keyword>
<accession>A0ABM7HKN2</accession>
<reference evidence="1 2" key="1">
    <citation type="journal article" date="2019" name="Emerg. Microbes Infect.">
        <title>Comprehensive subspecies identification of 175 nontuberculous mycobacteria species based on 7547 genomic profiles.</title>
        <authorList>
            <person name="Matsumoto Y."/>
            <person name="Kinjo T."/>
            <person name="Motooka D."/>
            <person name="Nabeya D."/>
            <person name="Jung N."/>
            <person name="Uechi K."/>
            <person name="Horii T."/>
            <person name="Iida T."/>
            <person name="Fujita J."/>
            <person name="Nakamura S."/>
        </authorList>
    </citation>
    <scope>NUCLEOTIDE SEQUENCE [LARGE SCALE GENOMIC DNA]</scope>
    <source>
        <strain evidence="1 2">JCM 12375</strain>
    </source>
</reference>
<sequence>MLERALGRVTGRVALALQQQAARKFPETIDALILEALERWRQNRWRTFDEGEVNCTAQLYRWLKEAKRADSQFFHVNIELEFINLTPEMLTGEESVTTARRPDLNLSLEPLSVHVECKRLRSHGTWCRDYVNNGMERFVSAAYGAGAPLGVMVGYVQQVTTDGLLDAVNGFVATHTLMGNEHRLGKTRTEYFGLTHQSTHHRTADVTIDLKHVWIQFAPVSSEAHQTP</sequence>
<name>A0ABM7HKN2_MYCME</name>
<protein>
    <recommendedName>
        <fullName evidence="3">Restriction endonuclease</fullName>
    </recommendedName>
</protein>
<proteinExistence type="predicted"/>
<organism evidence="1 2">
    <name type="scientific">Mycolicibacterium mageritense</name>
    <name type="common">Mycobacterium mageritense</name>
    <dbReference type="NCBI Taxonomy" id="53462"/>
    <lineage>
        <taxon>Bacteria</taxon>
        <taxon>Bacillati</taxon>
        <taxon>Actinomycetota</taxon>
        <taxon>Actinomycetes</taxon>
        <taxon>Mycobacteriales</taxon>
        <taxon>Mycobacteriaceae</taxon>
        <taxon>Mycolicibacterium</taxon>
    </lineage>
</organism>
<gene>
    <name evidence="1" type="ORF">MMAGJ_03330</name>
</gene>